<evidence type="ECO:0000313" key="2">
    <source>
        <dbReference type="Proteomes" id="UP000437748"/>
    </source>
</evidence>
<sequence>MIANTLSLPKLIKIENSDTITEKSVFKLFKQSELLNEMRYNLLKPENFGIIKFEIDKNAQRKGIFKISEIECIFSNGSEYYHKATNLLFYSIDIKTLDPLENDGAYIFITINDYNLISGNLEYQSPNQKHFIRECINSENSIYTIEKNINLVVANTTPSNCGFLPIAKLKLSKNGLELDDYKPPVFNIKSDQKIIAKLESSMELINNKFLMIKKDIEDNKSELNPKKYHDHFIKIKHLSNSLNMMEQVLNEDQILPKDFYLILNKIFANVISINPNINLPKLPEFKYLNIEEYFTSIMDFMNEILNKEISEKYKLYLFTKKDNLYYLKLPKQSSSIYKIALKKPARVSDAQLMEWLHASLICEKNEYHFMIEKRSLGYERKHEHADIEINLKNEYLFFNVKLAPDQALNDNTLVISQSSSKYNLFEPDAIVLYWEMKGK</sequence>
<comment type="caution">
    <text evidence="1">The sequence shown here is derived from an EMBL/GenBank/DDBJ whole genome shotgun (WGS) entry which is preliminary data.</text>
</comment>
<organism evidence="1 2">
    <name type="scientific">Silvanigrella paludirubra</name>
    <dbReference type="NCBI Taxonomy" id="2499159"/>
    <lineage>
        <taxon>Bacteria</taxon>
        <taxon>Pseudomonadati</taxon>
        <taxon>Bdellovibrionota</taxon>
        <taxon>Oligoflexia</taxon>
        <taxon>Silvanigrellales</taxon>
        <taxon>Silvanigrellaceae</taxon>
        <taxon>Silvanigrella</taxon>
    </lineage>
</organism>
<dbReference type="PANTHER" id="PTHR35566:SF1">
    <property type="entry name" value="TYPE VI SECRETION SYSTEM BASEPLATE COMPONENT TSSK1"/>
    <property type="match status" value="1"/>
</dbReference>
<dbReference type="OrthoDB" id="9775333at2"/>
<name>A0A6N6VUW1_9BACT</name>
<reference evidence="1 2" key="1">
    <citation type="submission" date="2019-10" db="EMBL/GenBank/DDBJ databases">
        <title>New species of Slilvanegrellaceae.</title>
        <authorList>
            <person name="Pitt A."/>
            <person name="Hahn M.W."/>
        </authorList>
    </citation>
    <scope>NUCLEOTIDE SEQUENCE [LARGE SCALE GENOMIC DNA]</scope>
    <source>
        <strain evidence="1 2">SP-Ram-0.45-NSY-1</strain>
    </source>
</reference>
<proteinExistence type="predicted"/>
<keyword evidence="2" id="KW-1185">Reference proteome</keyword>
<dbReference type="PANTHER" id="PTHR35566">
    <property type="entry name" value="BLR3599 PROTEIN"/>
    <property type="match status" value="1"/>
</dbReference>
<evidence type="ECO:0008006" key="3">
    <source>
        <dbReference type="Google" id="ProtNLM"/>
    </source>
</evidence>
<dbReference type="Pfam" id="PF05936">
    <property type="entry name" value="T6SS_VasE"/>
    <property type="match status" value="1"/>
</dbReference>
<dbReference type="AlphaFoldDB" id="A0A6N6VUW1"/>
<dbReference type="Proteomes" id="UP000437748">
    <property type="component" value="Unassembled WGS sequence"/>
</dbReference>
<accession>A0A6N6VUW1</accession>
<dbReference type="InterPro" id="IPR010263">
    <property type="entry name" value="T6SS_TssK"/>
</dbReference>
<protein>
    <recommendedName>
        <fullName evidence="3">Type VI secretion system baseplate subunit TssK</fullName>
    </recommendedName>
</protein>
<dbReference type="EMBL" id="WFLM01000002">
    <property type="protein sequence ID" value="KAB8039983.1"/>
    <property type="molecule type" value="Genomic_DNA"/>
</dbReference>
<evidence type="ECO:0000313" key="1">
    <source>
        <dbReference type="EMBL" id="KAB8039983.1"/>
    </source>
</evidence>
<dbReference type="RefSeq" id="WP_153419672.1">
    <property type="nucleotide sequence ID" value="NZ_WFLM01000002.1"/>
</dbReference>
<gene>
    <name evidence="1" type="ORF">GCL60_06890</name>
</gene>